<dbReference type="Proteomes" id="UP000077266">
    <property type="component" value="Unassembled WGS sequence"/>
</dbReference>
<evidence type="ECO:0000256" key="1">
    <source>
        <dbReference type="SAM" id="Phobius"/>
    </source>
</evidence>
<name>A0A165HC46_EXIGL</name>
<protein>
    <submittedName>
        <fullName evidence="2">Uncharacterized protein</fullName>
    </submittedName>
</protein>
<dbReference type="EMBL" id="KV426021">
    <property type="protein sequence ID" value="KZV91747.1"/>
    <property type="molecule type" value="Genomic_DNA"/>
</dbReference>
<organism evidence="2 3">
    <name type="scientific">Exidia glandulosa HHB12029</name>
    <dbReference type="NCBI Taxonomy" id="1314781"/>
    <lineage>
        <taxon>Eukaryota</taxon>
        <taxon>Fungi</taxon>
        <taxon>Dikarya</taxon>
        <taxon>Basidiomycota</taxon>
        <taxon>Agaricomycotina</taxon>
        <taxon>Agaricomycetes</taxon>
        <taxon>Auriculariales</taxon>
        <taxon>Exidiaceae</taxon>
        <taxon>Exidia</taxon>
    </lineage>
</organism>
<proteinExistence type="predicted"/>
<sequence>MAQWVHVFCPIHSESLPCSLVLALVLTFIDSSGSALHSPHRLIILSAYSSLLLGWARTLTPIVRLHLDFEISTATPTFAVARYTCSERGRARRPETVIRQPGRHVLVARAEHDLAIILATGTRIKLQHAGVGVLLPLVLFLALLLLRFDIRLLFLPARLRSLISSPPGSTSSALFHPTSKHSILRLGGFFVHNVNNP</sequence>
<evidence type="ECO:0000313" key="3">
    <source>
        <dbReference type="Proteomes" id="UP000077266"/>
    </source>
</evidence>
<dbReference type="InParanoid" id="A0A165HC46"/>
<reference evidence="2 3" key="1">
    <citation type="journal article" date="2016" name="Mol. Biol. Evol.">
        <title>Comparative Genomics of Early-Diverging Mushroom-Forming Fungi Provides Insights into the Origins of Lignocellulose Decay Capabilities.</title>
        <authorList>
            <person name="Nagy L.G."/>
            <person name="Riley R."/>
            <person name="Tritt A."/>
            <person name="Adam C."/>
            <person name="Daum C."/>
            <person name="Floudas D."/>
            <person name="Sun H."/>
            <person name="Yadav J.S."/>
            <person name="Pangilinan J."/>
            <person name="Larsson K.H."/>
            <person name="Matsuura K."/>
            <person name="Barry K."/>
            <person name="Labutti K."/>
            <person name="Kuo R."/>
            <person name="Ohm R.A."/>
            <person name="Bhattacharya S.S."/>
            <person name="Shirouzu T."/>
            <person name="Yoshinaga Y."/>
            <person name="Martin F.M."/>
            <person name="Grigoriev I.V."/>
            <person name="Hibbett D.S."/>
        </authorList>
    </citation>
    <scope>NUCLEOTIDE SEQUENCE [LARGE SCALE GENOMIC DNA]</scope>
    <source>
        <strain evidence="2 3">HHB12029</strain>
    </source>
</reference>
<keyword evidence="1" id="KW-0472">Membrane</keyword>
<evidence type="ECO:0000313" key="2">
    <source>
        <dbReference type="EMBL" id="KZV91747.1"/>
    </source>
</evidence>
<keyword evidence="1" id="KW-0812">Transmembrane</keyword>
<keyword evidence="1" id="KW-1133">Transmembrane helix</keyword>
<dbReference type="AlphaFoldDB" id="A0A165HC46"/>
<accession>A0A165HC46</accession>
<feature type="transmembrane region" description="Helical" evidence="1">
    <location>
        <begin position="129"/>
        <end position="150"/>
    </location>
</feature>
<gene>
    <name evidence="2" type="ORF">EXIGLDRAFT_90439</name>
</gene>
<keyword evidence="3" id="KW-1185">Reference proteome</keyword>